<organism evidence="1 2">
    <name type="scientific">Dryococelus australis</name>
    <dbReference type="NCBI Taxonomy" id="614101"/>
    <lineage>
        <taxon>Eukaryota</taxon>
        <taxon>Metazoa</taxon>
        <taxon>Ecdysozoa</taxon>
        <taxon>Arthropoda</taxon>
        <taxon>Hexapoda</taxon>
        <taxon>Insecta</taxon>
        <taxon>Pterygota</taxon>
        <taxon>Neoptera</taxon>
        <taxon>Polyneoptera</taxon>
        <taxon>Phasmatodea</taxon>
        <taxon>Verophasmatodea</taxon>
        <taxon>Anareolatae</taxon>
        <taxon>Phasmatidae</taxon>
        <taxon>Eurycanthinae</taxon>
        <taxon>Dryococelus</taxon>
    </lineage>
</organism>
<sequence length="264" mass="28668">MQAQYIGFNFALMKKMFLLIMTKVNFPCQRSVLSPFCLWTLWYTWNLNNVLSIKIFAKNFLKQACGSWWLAATSLGASHEQQLYHTTLFFSHSEPSAGAASYTRQAGCGGVCCGHPLGQDREGSSRARVVARRGQSGTEELLDILTGKTKTQGCFKVQKKPQTAPVDTGITLGRPNGQRARYHFHTSQTDAASRAVRSADEVVTLHAGAAGRRGRTSAGVGPGGGEWRSRLGRRVSGLQSAAAALEHALVQRRRATSVVVGRAA</sequence>
<accession>A0ABQ9GAB2</accession>
<keyword evidence="2" id="KW-1185">Reference proteome</keyword>
<comment type="caution">
    <text evidence="1">The sequence shown here is derived from an EMBL/GenBank/DDBJ whole genome shotgun (WGS) entry which is preliminary data.</text>
</comment>
<evidence type="ECO:0000313" key="2">
    <source>
        <dbReference type="Proteomes" id="UP001159363"/>
    </source>
</evidence>
<proteinExistence type="predicted"/>
<gene>
    <name evidence="1" type="ORF">PR048_030937</name>
</gene>
<protein>
    <submittedName>
        <fullName evidence="1">Uncharacterized protein</fullName>
    </submittedName>
</protein>
<name>A0ABQ9GAB2_9NEOP</name>
<dbReference type="Proteomes" id="UP001159363">
    <property type="component" value="Chromosome 13"/>
</dbReference>
<dbReference type="EMBL" id="JARBHB010000014">
    <property type="protein sequence ID" value="KAJ8869362.1"/>
    <property type="molecule type" value="Genomic_DNA"/>
</dbReference>
<reference evidence="1 2" key="1">
    <citation type="submission" date="2023-02" db="EMBL/GenBank/DDBJ databases">
        <title>LHISI_Scaffold_Assembly.</title>
        <authorList>
            <person name="Stuart O.P."/>
            <person name="Cleave R."/>
            <person name="Magrath M.J.L."/>
            <person name="Mikheyev A.S."/>
        </authorList>
    </citation>
    <scope>NUCLEOTIDE SEQUENCE [LARGE SCALE GENOMIC DNA]</scope>
    <source>
        <strain evidence="1">Daus_M_001</strain>
        <tissue evidence="1">Leg muscle</tissue>
    </source>
</reference>
<evidence type="ECO:0000313" key="1">
    <source>
        <dbReference type="EMBL" id="KAJ8869362.1"/>
    </source>
</evidence>